<feature type="transmembrane region" description="Helical" evidence="6">
    <location>
        <begin position="362"/>
        <end position="382"/>
    </location>
</feature>
<dbReference type="AlphaFoldDB" id="A0ABD3VZW3"/>
<gene>
    <name evidence="9" type="ORF">ACJMK2_044375</name>
</gene>
<evidence type="ECO:0000256" key="3">
    <source>
        <dbReference type="ARBA" id="ARBA00022692"/>
    </source>
</evidence>
<dbReference type="InterPro" id="IPR007632">
    <property type="entry name" value="Anoctamin"/>
</dbReference>
<feature type="compositionally biased region" description="Low complexity" evidence="7">
    <location>
        <begin position="728"/>
        <end position="760"/>
    </location>
</feature>
<dbReference type="EMBL" id="JBJQND010000009">
    <property type="protein sequence ID" value="KAL3867152.1"/>
    <property type="molecule type" value="Genomic_DNA"/>
</dbReference>
<protein>
    <recommendedName>
        <fullName evidence="6">Anoctamin</fullName>
    </recommendedName>
</protein>
<feature type="transmembrane region" description="Helical" evidence="6">
    <location>
        <begin position="402"/>
        <end position="425"/>
    </location>
</feature>
<feature type="region of interest" description="Disordered" evidence="7">
    <location>
        <begin position="816"/>
        <end position="856"/>
    </location>
</feature>
<evidence type="ECO:0000256" key="5">
    <source>
        <dbReference type="ARBA" id="ARBA00023136"/>
    </source>
</evidence>
<feature type="transmembrane region" description="Helical" evidence="6">
    <location>
        <begin position="604"/>
        <end position="623"/>
    </location>
</feature>
<feature type="compositionally biased region" description="Basic and acidic residues" evidence="7">
    <location>
        <begin position="684"/>
        <end position="694"/>
    </location>
</feature>
<feature type="compositionally biased region" description="Polar residues" evidence="7">
    <location>
        <begin position="837"/>
        <end position="856"/>
    </location>
</feature>
<accession>A0ABD3VZW3</accession>
<keyword evidence="10" id="KW-1185">Reference proteome</keyword>
<evidence type="ECO:0000259" key="8">
    <source>
        <dbReference type="Pfam" id="PF04547"/>
    </source>
</evidence>
<evidence type="ECO:0000313" key="9">
    <source>
        <dbReference type="EMBL" id="KAL3867152.1"/>
    </source>
</evidence>
<feature type="region of interest" description="Disordered" evidence="7">
    <location>
        <begin position="728"/>
        <end position="770"/>
    </location>
</feature>
<comment type="similarity">
    <text evidence="2 6">Belongs to the anoctamin family.</text>
</comment>
<dbReference type="GO" id="GO:0016020">
    <property type="term" value="C:membrane"/>
    <property type="evidence" value="ECO:0007669"/>
    <property type="project" value="UniProtKB-SubCell"/>
</dbReference>
<feature type="domain" description="Anoctamin transmembrane" evidence="8">
    <location>
        <begin position="240"/>
        <end position="670"/>
    </location>
</feature>
<dbReference type="PANTHER" id="PTHR12308:SF51">
    <property type="entry name" value="ANOCTAMIN-8"/>
    <property type="match status" value="1"/>
</dbReference>
<feature type="region of interest" description="Disordered" evidence="7">
    <location>
        <begin position="684"/>
        <end position="711"/>
    </location>
</feature>
<feature type="compositionally biased region" description="Low complexity" evidence="7">
    <location>
        <begin position="697"/>
        <end position="711"/>
    </location>
</feature>
<feature type="transmembrane region" description="Helical" evidence="6">
    <location>
        <begin position="548"/>
        <end position="571"/>
    </location>
</feature>
<sequence length="883" mass="100132">MNYCYFPSKINSLPHEQQDKCEVQRCLSTRLFGRKFIKTTRLFASSKILNTTIPTQNCDIITVFPPNTDDSILMWLLARLKARTPQIHVLLHHLKNTGVCVFYMTSSYEELLKGAEEIGLQKPLKSVYGGGKKEFMYDEQECFEGVEDERGFFSSQERQSIVYHMLLNLRALEGETLGKIKFLEGQSIVPLLESKGIISKVFPLHDHDSLQKLRKSWVQAFFRKQPLDIPNLIRFSLLQLVADSCFVIFALLNMLWATLYTEHWKRKSSLLMYKWGTLDKKDELLVDPRPLYTGYLVKSVVTGRLEPYYPAWKRYLFCYFVSMPIIGLCLMVVFFTMLLIFEFQEWINALIKAEDIPAFSHFLPKILLAVVIGIFDEIYKKIAAWLNYMENYRLEETYNNHLIIKLVMFQFVNSFLSLFYIAFYLQDMDRLRDQLAALLITRQVIGNIREAVVPYFLGKAKLMKVGYEITGHMTPRTLEKEIQDMVETRRRRRNAAEDVKSETYLENQGKAELKKTDSSLILSQAEVEITMSRYEDTFDDYLEMFIQYGYVILFSSSFPLAGLCALLNNIIEIRSDAFKLCVNLQRPFGRRVQDIGTWKDALEVMGAIAVFVNCALIGMAGQVQRLKPGIDTTSTIILLVILEHIVLALKFCIAYAIPDIPKSVATEMARLEFCRREALKKLESQHTMQKESADRNSPVSPSSNSFKSDSSPYAAAASLPTRTVLSSSSSINRGITSSHSISVGRSSTSSTSGTTSQQSKSDSRVGSMTDSRSSFFHTQFVQKNSNVRDYTTAQASTSSDIPSRLFHSSMKCYAQPQSSVSDMQTKSSSSPSPSSSAFTSCTEGSLSSSKSVTQPSLSSSYTKSVIGFANPIHNVHPNKELNS</sequence>
<proteinExistence type="inferred from homology"/>
<feature type="compositionally biased region" description="Polar residues" evidence="7">
    <location>
        <begin position="816"/>
        <end position="826"/>
    </location>
</feature>
<comment type="caution">
    <text evidence="9">The sequence shown here is derived from an EMBL/GenBank/DDBJ whole genome shotgun (WGS) entry which is preliminary data.</text>
</comment>
<comment type="caution">
    <text evidence="6">Lacks conserved residue(s) required for the propagation of feature annotation.</text>
</comment>
<evidence type="ECO:0000256" key="6">
    <source>
        <dbReference type="RuleBase" id="RU280814"/>
    </source>
</evidence>
<evidence type="ECO:0000256" key="7">
    <source>
        <dbReference type="SAM" id="MobiDB-lite"/>
    </source>
</evidence>
<reference evidence="9 10" key="1">
    <citation type="submission" date="2024-11" db="EMBL/GenBank/DDBJ databases">
        <title>Chromosome-level genome assembly of the freshwater bivalve Anodonta woodiana.</title>
        <authorList>
            <person name="Chen X."/>
        </authorList>
    </citation>
    <scope>NUCLEOTIDE SEQUENCE [LARGE SCALE GENOMIC DNA]</scope>
    <source>
        <strain evidence="9">MN2024</strain>
        <tissue evidence="9">Gills</tissue>
    </source>
</reference>
<keyword evidence="3 6" id="KW-0812">Transmembrane</keyword>
<evidence type="ECO:0000256" key="2">
    <source>
        <dbReference type="ARBA" id="ARBA00009671"/>
    </source>
</evidence>
<name>A0ABD3VZW3_SINWO</name>
<dbReference type="Proteomes" id="UP001634394">
    <property type="component" value="Unassembled WGS sequence"/>
</dbReference>
<evidence type="ECO:0000313" key="10">
    <source>
        <dbReference type="Proteomes" id="UP001634394"/>
    </source>
</evidence>
<feature type="transmembrane region" description="Helical" evidence="6">
    <location>
        <begin position="232"/>
        <end position="256"/>
    </location>
</feature>
<feature type="compositionally biased region" description="Low complexity" evidence="7">
    <location>
        <begin position="827"/>
        <end position="836"/>
    </location>
</feature>
<keyword evidence="4 6" id="KW-1133">Transmembrane helix</keyword>
<organism evidence="9 10">
    <name type="scientific">Sinanodonta woodiana</name>
    <name type="common">Chinese pond mussel</name>
    <name type="synonym">Anodonta woodiana</name>
    <dbReference type="NCBI Taxonomy" id="1069815"/>
    <lineage>
        <taxon>Eukaryota</taxon>
        <taxon>Metazoa</taxon>
        <taxon>Spiralia</taxon>
        <taxon>Lophotrochozoa</taxon>
        <taxon>Mollusca</taxon>
        <taxon>Bivalvia</taxon>
        <taxon>Autobranchia</taxon>
        <taxon>Heteroconchia</taxon>
        <taxon>Palaeoheterodonta</taxon>
        <taxon>Unionida</taxon>
        <taxon>Unionoidea</taxon>
        <taxon>Unionidae</taxon>
        <taxon>Unioninae</taxon>
        <taxon>Sinanodonta</taxon>
    </lineage>
</organism>
<dbReference type="PANTHER" id="PTHR12308">
    <property type="entry name" value="ANOCTAMIN"/>
    <property type="match status" value="1"/>
</dbReference>
<comment type="subcellular location">
    <subcellularLocation>
        <location evidence="1 6">Membrane</location>
        <topology evidence="1 6">Multi-pass membrane protein</topology>
    </subcellularLocation>
</comment>
<evidence type="ECO:0000256" key="1">
    <source>
        <dbReference type="ARBA" id="ARBA00004141"/>
    </source>
</evidence>
<feature type="transmembrane region" description="Helical" evidence="6">
    <location>
        <begin position="635"/>
        <end position="657"/>
    </location>
</feature>
<dbReference type="InterPro" id="IPR049452">
    <property type="entry name" value="Anoctamin_TM"/>
</dbReference>
<feature type="transmembrane region" description="Helical" evidence="6">
    <location>
        <begin position="314"/>
        <end position="341"/>
    </location>
</feature>
<keyword evidence="5 6" id="KW-0472">Membrane</keyword>
<evidence type="ECO:0000256" key="4">
    <source>
        <dbReference type="ARBA" id="ARBA00022989"/>
    </source>
</evidence>
<dbReference type="Pfam" id="PF04547">
    <property type="entry name" value="Anoctamin"/>
    <property type="match status" value="1"/>
</dbReference>